<dbReference type="RefSeq" id="XP_050501066.1">
    <property type="nucleotide sequence ID" value="XM_050645109.1"/>
</dbReference>
<evidence type="ECO:0000259" key="7">
    <source>
        <dbReference type="Pfam" id="PF00909"/>
    </source>
</evidence>
<dbReference type="InterPro" id="IPR029020">
    <property type="entry name" value="Ammonium/urea_transptr"/>
</dbReference>
<evidence type="ECO:0000256" key="6">
    <source>
        <dbReference type="SAM" id="Phobius"/>
    </source>
</evidence>
<evidence type="ECO:0000313" key="9">
    <source>
        <dbReference type="Proteomes" id="UP001652700"/>
    </source>
</evidence>
<comment type="subcellular location">
    <subcellularLocation>
        <location evidence="1">Membrane</location>
        <topology evidence="1">Multi-pass membrane protein</topology>
    </subcellularLocation>
</comment>
<feature type="transmembrane region" description="Helical" evidence="6">
    <location>
        <begin position="375"/>
        <end position="398"/>
    </location>
</feature>
<dbReference type="EnsemblMetazoa" id="XM_050645109.1">
    <property type="protein sequence ID" value="XP_050501066.1"/>
    <property type="gene ID" value="LOC114324504"/>
</dbReference>
<keyword evidence="9" id="KW-1185">Reference proteome</keyword>
<evidence type="ECO:0000256" key="5">
    <source>
        <dbReference type="ARBA" id="ARBA00023136"/>
    </source>
</evidence>
<keyword evidence="3 6" id="KW-0812">Transmembrane</keyword>
<feature type="transmembrane region" description="Helical" evidence="6">
    <location>
        <begin position="324"/>
        <end position="343"/>
    </location>
</feature>
<dbReference type="PRINTS" id="PR00342">
    <property type="entry name" value="RHESUSRHD"/>
</dbReference>
<evidence type="ECO:0000256" key="1">
    <source>
        <dbReference type="ARBA" id="ARBA00004141"/>
    </source>
</evidence>
<reference evidence="8" key="1">
    <citation type="submission" date="2025-05" db="UniProtKB">
        <authorList>
            <consortium name="EnsemblMetazoa"/>
        </authorList>
    </citation>
    <scope>IDENTIFICATION</scope>
</reference>
<name>A0ABM5JSZ6_DIAVI</name>
<organism evidence="8 9">
    <name type="scientific">Diabrotica virgifera virgifera</name>
    <name type="common">western corn rootworm</name>
    <dbReference type="NCBI Taxonomy" id="50390"/>
    <lineage>
        <taxon>Eukaryota</taxon>
        <taxon>Metazoa</taxon>
        <taxon>Ecdysozoa</taxon>
        <taxon>Arthropoda</taxon>
        <taxon>Hexapoda</taxon>
        <taxon>Insecta</taxon>
        <taxon>Pterygota</taxon>
        <taxon>Neoptera</taxon>
        <taxon>Endopterygota</taxon>
        <taxon>Coleoptera</taxon>
        <taxon>Polyphaga</taxon>
        <taxon>Cucujiformia</taxon>
        <taxon>Chrysomeloidea</taxon>
        <taxon>Chrysomelidae</taxon>
        <taxon>Galerucinae</taxon>
        <taxon>Diabroticina</taxon>
        <taxon>Diabroticites</taxon>
        <taxon>Diabrotica</taxon>
    </lineage>
</organism>
<evidence type="ECO:0000313" key="8">
    <source>
        <dbReference type="EnsemblMetazoa" id="XP_050501066.1"/>
    </source>
</evidence>
<feature type="transmembrane region" description="Helical" evidence="6">
    <location>
        <begin position="158"/>
        <end position="176"/>
    </location>
</feature>
<feature type="transmembrane region" description="Helical" evidence="6">
    <location>
        <begin position="260"/>
        <end position="278"/>
    </location>
</feature>
<accession>A0ABM5JSZ6</accession>
<dbReference type="PANTHER" id="PTHR11730">
    <property type="entry name" value="AMMONIUM TRANSPORTER"/>
    <property type="match status" value="1"/>
</dbReference>
<dbReference type="InterPro" id="IPR002229">
    <property type="entry name" value="RhesusRHD"/>
</dbReference>
<feature type="transmembrane region" description="Helical" evidence="6">
    <location>
        <begin position="127"/>
        <end position="146"/>
    </location>
</feature>
<feature type="domain" description="Ammonium transporter AmtB-like" evidence="7">
    <location>
        <begin position="36"/>
        <end position="403"/>
    </location>
</feature>
<evidence type="ECO:0000256" key="4">
    <source>
        <dbReference type="ARBA" id="ARBA00022989"/>
    </source>
</evidence>
<feature type="transmembrane region" description="Helical" evidence="6">
    <location>
        <begin position="197"/>
        <end position="214"/>
    </location>
</feature>
<dbReference type="Gene3D" id="1.10.3430.10">
    <property type="entry name" value="Ammonium transporter AmtB like domains"/>
    <property type="match status" value="1"/>
</dbReference>
<feature type="transmembrane region" description="Helical" evidence="6">
    <location>
        <begin position="234"/>
        <end position="253"/>
    </location>
</feature>
<proteinExistence type="inferred from homology"/>
<feature type="transmembrane region" description="Helical" evidence="6">
    <location>
        <begin position="64"/>
        <end position="86"/>
    </location>
</feature>
<evidence type="ECO:0000256" key="2">
    <source>
        <dbReference type="ARBA" id="ARBA00011036"/>
    </source>
</evidence>
<feature type="transmembrane region" description="Helical" evidence="6">
    <location>
        <begin position="284"/>
        <end position="303"/>
    </location>
</feature>
<feature type="transmembrane region" description="Helical" evidence="6">
    <location>
        <begin position="101"/>
        <end position="120"/>
    </location>
</feature>
<dbReference type="InterPro" id="IPR024041">
    <property type="entry name" value="NH4_transpt_AmtB-like_dom"/>
</dbReference>
<keyword evidence="5 6" id="KW-0472">Membrane</keyword>
<protein>
    <recommendedName>
        <fullName evidence="7">Ammonium transporter AmtB-like domain-containing protein</fullName>
    </recommendedName>
</protein>
<dbReference type="SUPFAM" id="SSF111352">
    <property type="entry name" value="Ammonium transporter"/>
    <property type="match status" value="1"/>
</dbReference>
<dbReference type="GeneID" id="114324504"/>
<keyword evidence="4 6" id="KW-1133">Transmembrane helix</keyword>
<dbReference type="Proteomes" id="UP001652700">
    <property type="component" value="Unplaced"/>
</dbReference>
<feature type="transmembrane region" description="Helical" evidence="6">
    <location>
        <begin position="7"/>
        <end position="27"/>
    </location>
</feature>
<dbReference type="Pfam" id="PF00909">
    <property type="entry name" value="Ammonium_transp"/>
    <property type="match status" value="1"/>
</dbReference>
<sequence length="452" mass="48333">MSTKEIVLPLVIVQIVLLILFCVFGRYAPPGGDEKYPLFQDVHVMIFIGFGFLMTFLKRYGYSSVGFTLLLGSFIIQWAILCQGFFELNADYKIEIGIESIYRADIAAASVLISVGVVLGRTTVLHLLIMGLIEIVVFSANSYLGTKVLQVADAGGSIFVHAFGAYFGLAVSYVLNRKKKNKEGNSETAASLAEANYTSDLFAMIGTVFLWIYWPSFNAIELEGSQKSTAIVNTYLALAACTVTAFAASTLLTHEKKFDMVHVQNSTLAGGVAVGAAANLMIQPLGAVTIGIIAGVISVYGYSRISPLIEKRLGIPDTCGVHNLHGMPGVLSGLLSVLMAGIATEELYGINLYSVYPARDGTTARNAGEQAGYQLFGLAITVAVAVGTGLLTGCILSVTKTLPALLEYNDAAHWELPKDVVIDVVIENHTSKHYDNPSFVASVTDGATAEPE</sequence>
<feature type="transmembrane region" description="Helical" evidence="6">
    <location>
        <begin position="39"/>
        <end position="57"/>
    </location>
</feature>
<evidence type="ECO:0000256" key="3">
    <source>
        <dbReference type="ARBA" id="ARBA00022692"/>
    </source>
</evidence>
<comment type="similarity">
    <text evidence="2">Belongs to the ammonium transporter (TC 2.A.49) family. Rh subfamily.</text>
</comment>
<dbReference type="PANTHER" id="PTHR11730:SF60">
    <property type="entry name" value="RH50, ISOFORM D"/>
    <property type="match status" value="1"/>
</dbReference>